<evidence type="ECO:0000256" key="1">
    <source>
        <dbReference type="SAM" id="Coils"/>
    </source>
</evidence>
<keyword evidence="2" id="KW-0812">Transmembrane</keyword>
<sequence length="267" mass="30785">MFSHPSPGTPIETSTISNDFYENFRHLVTDVTLLKEQRQTFQMQIDLQKEQLTESKSEVERLKKEIEEARTSARQLKQEMERSTQKIEQQTQLFSQQKDQIHQQNEMIAELTKRVEIEKKTNEEARMNMKQQLQNEINSAQNLQRTATTPSTNKLVHLFDHFDGYAIVPLVLMVFVYTVFFHLSPFMKASWVGSVGQDDGVIGIVLGKWRLCPFFGMEMIGANRSEPTHYALHSDPLSSTEDAVDVCPFADDPKNRIRADPNGYTQI</sequence>
<dbReference type="Gene3D" id="1.10.287.1490">
    <property type="match status" value="1"/>
</dbReference>
<reference evidence="3 4" key="1">
    <citation type="journal article" date="2022" name="bioRxiv">
        <title>Genomics of Preaxostyla Flagellates Illuminates Evolutionary Transitions and the Path Towards Mitochondrial Loss.</title>
        <authorList>
            <person name="Novak L.V.F."/>
            <person name="Treitli S.C."/>
            <person name="Pyrih J."/>
            <person name="Halakuc P."/>
            <person name="Pipaliya S.V."/>
            <person name="Vacek V."/>
            <person name="Brzon O."/>
            <person name="Soukal P."/>
            <person name="Eme L."/>
            <person name="Dacks J.B."/>
            <person name="Karnkowska A."/>
            <person name="Elias M."/>
            <person name="Hampl V."/>
        </authorList>
    </citation>
    <scope>NUCLEOTIDE SEQUENCE [LARGE SCALE GENOMIC DNA]</scope>
    <source>
        <strain evidence="3">NAU3</strain>
        <tissue evidence="3">Gut</tissue>
    </source>
</reference>
<keyword evidence="2" id="KW-1133">Transmembrane helix</keyword>
<feature type="coiled-coil region" evidence="1">
    <location>
        <begin position="45"/>
        <end position="146"/>
    </location>
</feature>
<feature type="transmembrane region" description="Helical" evidence="2">
    <location>
        <begin position="164"/>
        <end position="183"/>
    </location>
</feature>
<accession>A0ABQ9XRH7</accession>
<gene>
    <name evidence="3" type="ORF">BLNAU_12010</name>
</gene>
<keyword evidence="4" id="KW-1185">Reference proteome</keyword>
<keyword evidence="1" id="KW-0175">Coiled coil</keyword>
<dbReference type="Proteomes" id="UP001281761">
    <property type="component" value="Unassembled WGS sequence"/>
</dbReference>
<protein>
    <submittedName>
        <fullName evidence="3">Uncharacterized protein</fullName>
    </submittedName>
</protein>
<proteinExistence type="predicted"/>
<comment type="caution">
    <text evidence="3">The sequence shown here is derived from an EMBL/GenBank/DDBJ whole genome shotgun (WGS) entry which is preliminary data.</text>
</comment>
<keyword evidence="2" id="KW-0472">Membrane</keyword>
<organism evidence="3 4">
    <name type="scientific">Blattamonas nauphoetae</name>
    <dbReference type="NCBI Taxonomy" id="2049346"/>
    <lineage>
        <taxon>Eukaryota</taxon>
        <taxon>Metamonada</taxon>
        <taxon>Preaxostyla</taxon>
        <taxon>Oxymonadida</taxon>
        <taxon>Blattamonas</taxon>
    </lineage>
</organism>
<evidence type="ECO:0000256" key="2">
    <source>
        <dbReference type="SAM" id="Phobius"/>
    </source>
</evidence>
<evidence type="ECO:0000313" key="4">
    <source>
        <dbReference type="Proteomes" id="UP001281761"/>
    </source>
</evidence>
<evidence type="ECO:0000313" key="3">
    <source>
        <dbReference type="EMBL" id="KAK2953021.1"/>
    </source>
</evidence>
<dbReference type="EMBL" id="JARBJD010000096">
    <property type="protein sequence ID" value="KAK2953021.1"/>
    <property type="molecule type" value="Genomic_DNA"/>
</dbReference>
<name>A0ABQ9XRH7_9EUKA</name>